<evidence type="ECO:0000313" key="1">
    <source>
        <dbReference type="EMBL" id="QHT32459.1"/>
    </source>
</evidence>
<name>A0A6C0EVY2_9ZZZZ</name>
<sequence length="191" mass="22463">MDNNYVKEKIEQNKTYKQSLILKELKDIAPKISDDGLIQLYNKSISLHQSSNQKNGDFLENEILVKMLNYHDIKYKQQVTINNLGIIIGFNIKDKCYHIIDFVVGTNINVGESISLFKVISCKTTCRERWTQDDWSLTYIPQLFILLTLSNDYPSKLRFRESSKRKIITCTPKKKDDRIYKLNYDDLIKEL</sequence>
<dbReference type="InterPro" id="IPR038365">
    <property type="entry name" value="EcoRII_C_sf"/>
</dbReference>
<proteinExistence type="predicted"/>
<organism evidence="1">
    <name type="scientific">viral metagenome</name>
    <dbReference type="NCBI Taxonomy" id="1070528"/>
    <lineage>
        <taxon>unclassified sequences</taxon>
        <taxon>metagenomes</taxon>
        <taxon>organismal metagenomes</taxon>
    </lineage>
</organism>
<accession>A0A6C0EVY2</accession>
<dbReference type="Gene3D" id="3.40.91.80">
    <property type="match status" value="1"/>
</dbReference>
<dbReference type="EMBL" id="MN738942">
    <property type="protein sequence ID" value="QHT32459.1"/>
    <property type="molecule type" value="Genomic_DNA"/>
</dbReference>
<protein>
    <submittedName>
        <fullName evidence="1">Uncharacterized protein</fullName>
    </submittedName>
</protein>
<reference evidence="1" key="1">
    <citation type="journal article" date="2020" name="Nature">
        <title>Giant virus diversity and host interactions through global metagenomics.</title>
        <authorList>
            <person name="Schulz F."/>
            <person name="Roux S."/>
            <person name="Paez-Espino D."/>
            <person name="Jungbluth S."/>
            <person name="Walsh D.A."/>
            <person name="Denef V.J."/>
            <person name="McMahon K.D."/>
            <person name="Konstantinidis K.T."/>
            <person name="Eloe-Fadrosh E.A."/>
            <person name="Kyrpides N.C."/>
            <person name="Woyke T."/>
        </authorList>
    </citation>
    <scope>NUCLEOTIDE SEQUENCE</scope>
    <source>
        <strain evidence="1">GVMAG-M-3300009159-65</strain>
    </source>
</reference>
<dbReference type="AlphaFoldDB" id="A0A6C0EVY2"/>